<dbReference type="PROSITE" id="PS50943">
    <property type="entry name" value="HTH_CROC1"/>
    <property type="match status" value="1"/>
</dbReference>
<feature type="transmembrane region" description="Helical" evidence="6">
    <location>
        <begin position="255"/>
        <end position="274"/>
    </location>
</feature>
<keyword evidence="5 6" id="KW-0472">Membrane</keyword>
<dbReference type="AlphaFoldDB" id="E3CPR7"/>
<gene>
    <name evidence="8" type="ORF">HMPREF9192_0613</name>
</gene>
<dbReference type="GO" id="GO:0016020">
    <property type="term" value="C:membrane"/>
    <property type="evidence" value="ECO:0007669"/>
    <property type="project" value="UniProtKB-SubCell"/>
</dbReference>
<reference evidence="8 9" key="1">
    <citation type="submission" date="2010-10" db="EMBL/GenBank/DDBJ databases">
        <authorList>
            <person name="Durkin A.S."/>
            <person name="Madupu R."/>
            <person name="Torralba M."/>
            <person name="Gillis M."/>
            <person name="Methe B."/>
            <person name="Sutton G."/>
            <person name="Nelson K.E."/>
        </authorList>
    </citation>
    <scope>NUCLEOTIDE SEQUENCE [LARGE SCALE GENOMIC DNA]</scope>
    <source>
        <strain evidence="8 9">F0396</strain>
    </source>
</reference>
<dbReference type="Proteomes" id="UP000004896">
    <property type="component" value="Unassembled WGS sequence"/>
</dbReference>
<evidence type="ECO:0000256" key="3">
    <source>
        <dbReference type="ARBA" id="ARBA00022692"/>
    </source>
</evidence>
<dbReference type="EMBL" id="AEKO01000007">
    <property type="protein sequence ID" value="EFQ59576.1"/>
    <property type="molecule type" value="Genomic_DNA"/>
</dbReference>
<dbReference type="InterPro" id="IPR002523">
    <property type="entry name" value="MgTranspt_CorA/ZnTranspt_ZntB"/>
</dbReference>
<evidence type="ECO:0000256" key="6">
    <source>
        <dbReference type="SAM" id="Phobius"/>
    </source>
</evidence>
<dbReference type="eggNOG" id="COG0598">
    <property type="taxonomic scope" value="Bacteria"/>
</dbReference>
<dbReference type="PANTHER" id="PTHR47891">
    <property type="entry name" value="TRANSPORTER-RELATED"/>
    <property type="match status" value="1"/>
</dbReference>
<dbReference type="SUPFAM" id="SSF144083">
    <property type="entry name" value="Magnesium transport protein CorA, transmembrane region"/>
    <property type="match status" value="1"/>
</dbReference>
<evidence type="ECO:0000256" key="5">
    <source>
        <dbReference type="ARBA" id="ARBA00023136"/>
    </source>
</evidence>
<proteinExistence type="inferred from homology"/>
<dbReference type="PANTHER" id="PTHR47891:SF2">
    <property type="entry name" value="MAGNESIUM AND COBALT TRANSPORTER"/>
    <property type="match status" value="1"/>
</dbReference>
<dbReference type="Gene3D" id="1.20.58.340">
    <property type="entry name" value="Magnesium transport protein CorA, transmembrane region"/>
    <property type="match status" value="2"/>
</dbReference>
<dbReference type="GO" id="GO:0046873">
    <property type="term" value="F:metal ion transmembrane transporter activity"/>
    <property type="evidence" value="ECO:0007669"/>
    <property type="project" value="InterPro"/>
</dbReference>
<accession>E3CPR7</accession>
<dbReference type="CDD" id="cd12827">
    <property type="entry name" value="EcCorA_ZntB-like_u2"/>
    <property type="match status" value="1"/>
</dbReference>
<keyword evidence="3 6" id="KW-0812">Transmembrane</keyword>
<name>E3CPR7_STRVE</name>
<dbReference type="Gene3D" id="3.30.460.20">
    <property type="entry name" value="CorA soluble domain-like"/>
    <property type="match status" value="1"/>
</dbReference>
<evidence type="ECO:0000313" key="8">
    <source>
        <dbReference type="EMBL" id="EFQ59576.1"/>
    </source>
</evidence>
<evidence type="ECO:0000256" key="2">
    <source>
        <dbReference type="ARBA" id="ARBA00009765"/>
    </source>
</evidence>
<keyword evidence="4 6" id="KW-1133">Transmembrane helix</keyword>
<evidence type="ECO:0000256" key="1">
    <source>
        <dbReference type="ARBA" id="ARBA00004141"/>
    </source>
</evidence>
<feature type="domain" description="HTH cro/C1-type" evidence="7">
    <location>
        <begin position="28"/>
        <end position="48"/>
    </location>
</feature>
<dbReference type="InterPro" id="IPR047199">
    <property type="entry name" value="CorA-like"/>
</dbReference>
<dbReference type="SUPFAM" id="SSF143865">
    <property type="entry name" value="CorA soluble domain-like"/>
    <property type="match status" value="1"/>
</dbReference>
<protein>
    <submittedName>
        <fullName evidence="8">CorA-like protein</fullName>
    </submittedName>
</protein>
<sequence length="326" mass="37428">MKQMFLSTGKEFKEIETFEPGAWIHLVNPSQEEAMKVAERFNIDIQDLRAPLDVEETSRIDVEDDYTLILVDVPTQEERNNKSYYVTIPLGIIVTDEVVVTTCLEDISLMDNFLNHRVRNFYTFMKTRFVFQILYRNAQLYLTALRSIDRQSDKLEAQLENATKNEHLIDMMELEKSIVYLKASLKMNERIVKKLTGNASSLKKYIEDEDLLEDTLVETQQAIEMAGIYENVLNAMAETSASIIGNNQNTIMKTLALMTMALDIPTVIFSAYGMNFKNNSMPLNDLDNAFWVIFFIAAFGSSCVVIYFIRKNGSNIEPLLFPKLLN</sequence>
<evidence type="ECO:0000259" key="7">
    <source>
        <dbReference type="PROSITE" id="PS50943"/>
    </source>
</evidence>
<dbReference type="InterPro" id="IPR001387">
    <property type="entry name" value="Cro/C1-type_HTH"/>
</dbReference>
<dbReference type="OrthoDB" id="9803416at2"/>
<feature type="transmembrane region" description="Helical" evidence="6">
    <location>
        <begin position="289"/>
        <end position="309"/>
    </location>
</feature>
<evidence type="ECO:0000256" key="4">
    <source>
        <dbReference type="ARBA" id="ARBA00022989"/>
    </source>
</evidence>
<dbReference type="InterPro" id="IPR045863">
    <property type="entry name" value="CorA_TM1_TM2"/>
</dbReference>
<evidence type="ECO:0000313" key="9">
    <source>
        <dbReference type="Proteomes" id="UP000004896"/>
    </source>
</evidence>
<dbReference type="Pfam" id="PF01544">
    <property type="entry name" value="CorA"/>
    <property type="match status" value="1"/>
</dbReference>
<comment type="similarity">
    <text evidence="2">Belongs to the CorA metal ion transporter (MIT) (TC 1.A.35) family.</text>
</comment>
<comment type="subcellular location">
    <subcellularLocation>
        <location evidence="1">Membrane</location>
        <topology evidence="1">Multi-pass membrane protein</topology>
    </subcellularLocation>
</comment>
<dbReference type="InterPro" id="IPR045861">
    <property type="entry name" value="CorA_cytoplasmic_dom"/>
</dbReference>
<comment type="caution">
    <text evidence="8">The sequence shown here is derived from an EMBL/GenBank/DDBJ whole genome shotgun (WGS) entry which is preliminary data.</text>
</comment>
<organism evidence="8 9">
    <name type="scientific">Streptococcus vestibularis F0396</name>
    <dbReference type="NCBI Taxonomy" id="904306"/>
    <lineage>
        <taxon>Bacteria</taxon>
        <taxon>Bacillati</taxon>
        <taxon>Bacillota</taxon>
        <taxon>Bacilli</taxon>
        <taxon>Lactobacillales</taxon>
        <taxon>Streptococcaceae</taxon>
        <taxon>Streptococcus</taxon>
    </lineage>
</organism>